<sequence>MISDLLLNFRHLEGLQLRNLAPVNIIVGPNNVGKTTLFRGIQAFVPGSTQKIIHAFCMLDPS</sequence>
<dbReference type="RefSeq" id="WP_267774649.1">
    <property type="nucleotide sequence ID" value="NZ_JAPNKE010000002.1"/>
</dbReference>
<proteinExistence type="predicted"/>
<gene>
    <name evidence="1" type="ORF">OV079_38660</name>
</gene>
<accession>A0A9X3EXU4</accession>
<evidence type="ECO:0000313" key="2">
    <source>
        <dbReference type="Proteomes" id="UP001150924"/>
    </source>
</evidence>
<name>A0A9X3EXU4_9BACT</name>
<organism evidence="1 2">
    <name type="scientific">Nannocystis pusilla</name>
    <dbReference type="NCBI Taxonomy" id="889268"/>
    <lineage>
        <taxon>Bacteria</taxon>
        <taxon>Pseudomonadati</taxon>
        <taxon>Myxococcota</taxon>
        <taxon>Polyangia</taxon>
        <taxon>Nannocystales</taxon>
        <taxon>Nannocystaceae</taxon>
        <taxon>Nannocystis</taxon>
    </lineage>
</organism>
<dbReference type="Gene3D" id="3.40.50.300">
    <property type="entry name" value="P-loop containing nucleotide triphosphate hydrolases"/>
    <property type="match status" value="1"/>
</dbReference>
<evidence type="ECO:0000313" key="1">
    <source>
        <dbReference type="EMBL" id="MCY1011385.1"/>
    </source>
</evidence>
<comment type="caution">
    <text evidence="1">The sequence shown here is derived from an EMBL/GenBank/DDBJ whole genome shotgun (WGS) entry which is preliminary data.</text>
</comment>
<reference evidence="1" key="1">
    <citation type="submission" date="2022-11" db="EMBL/GenBank/DDBJ databases">
        <title>Minimal conservation of predation-associated metabolite biosynthetic gene clusters underscores biosynthetic potential of Myxococcota including descriptions for ten novel species: Archangium lansinium sp. nov., Myxococcus landrumus sp. nov., Nannocystis bai.</title>
        <authorList>
            <person name="Ahearne A."/>
            <person name="Stevens C."/>
            <person name="Phillips K."/>
        </authorList>
    </citation>
    <scope>NUCLEOTIDE SEQUENCE</scope>
    <source>
        <strain evidence="1">Na p29</strain>
    </source>
</reference>
<dbReference type="AlphaFoldDB" id="A0A9X3EXU4"/>
<keyword evidence="2" id="KW-1185">Reference proteome</keyword>
<dbReference type="Proteomes" id="UP001150924">
    <property type="component" value="Unassembled WGS sequence"/>
</dbReference>
<dbReference type="EMBL" id="JAPNKE010000002">
    <property type="protein sequence ID" value="MCY1011385.1"/>
    <property type="molecule type" value="Genomic_DNA"/>
</dbReference>
<dbReference type="SUPFAM" id="SSF52540">
    <property type="entry name" value="P-loop containing nucleoside triphosphate hydrolases"/>
    <property type="match status" value="1"/>
</dbReference>
<dbReference type="InterPro" id="IPR027417">
    <property type="entry name" value="P-loop_NTPase"/>
</dbReference>
<protein>
    <submittedName>
        <fullName evidence="1">AAA family ATPase</fullName>
    </submittedName>
</protein>